<evidence type="ECO:0000256" key="2">
    <source>
        <dbReference type="ARBA" id="ARBA00023002"/>
    </source>
</evidence>
<dbReference type="EMBL" id="QUNO01000013">
    <property type="protein sequence ID" value="REH39474.1"/>
    <property type="molecule type" value="Genomic_DNA"/>
</dbReference>
<keyword evidence="2" id="KW-0560">Oxidoreductase</keyword>
<dbReference type="FunFam" id="3.40.605.10:FF:000007">
    <property type="entry name" value="NAD/NADP-dependent betaine aldehyde dehydrogenase"/>
    <property type="match status" value="1"/>
</dbReference>
<name>A0A3E0H8I1_9PSEU</name>
<dbReference type="InterPro" id="IPR015590">
    <property type="entry name" value="Aldehyde_DH_dom"/>
</dbReference>
<dbReference type="RefSeq" id="WP_170217914.1">
    <property type="nucleotide sequence ID" value="NZ_CP144375.1"/>
</dbReference>
<keyword evidence="6" id="KW-1185">Reference proteome</keyword>
<dbReference type="PANTHER" id="PTHR42986:SF1">
    <property type="entry name" value="BENZALDEHYDE DEHYDROGENASE YFMT"/>
    <property type="match status" value="1"/>
</dbReference>
<proteinExistence type="inferred from homology"/>
<reference evidence="5 6" key="1">
    <citation type="submission" date="2018-08" db="EMBL/GenBank/DDBJ databases">
        <title>Genomic Encyclopedia of Archaeal and Bacterial Type Strains, Phase II (KMG-II): from individual species to whole genera.</title>
        <authorList>
            <person name="Goeker M."/>
        </authorList>
    </citation>
    <scope>NUCLEOTIDE SEQUENCE [LARGE SCALE GENOMIC DNA]</scope>
    <source>
        <strain evidence="5 6">DSM 45791</strain>
    </source>
</reference>
<dbReference type="InterPro" id="IPR016163">
    <property type="entry name" value="Ald_DH_C"/>
</dbReference>
<dbReference type="Proteomes" id="UP000256269">
    <property type="component" value="Unassembled WGS sequence"/>
</dbReference>
<comment type="caution">
    <text evidence="5">The sequence shown here is derived from an EMBL/GenBank/DDBJ whole genome shotgun (WGS) entry which is preliminary data.</text>
</comment>
<dbReference type="AlphaFoldDB" id="A0A3E0H8I1"/>
<feature type="domain" description="Aldehyde dehydrogenase" evidence="4">
    <location>
        <begin position="20"/>
        <end position="436"/>
    </location>
</feature>
<keyword evidence="3" id="KW-0520">NAD</keyword>
<dbReference type="InterPro" id="IPR016162">
    <property type="entry name" value="Ald_DH_N"/>
</dbReference>
<dbReference type="Gene3D" id="3.40.605.10">
    <property type="entry name" value="Aldehyde Dehydrogenase, Chain A, domain 1"/>
    <property type="match status" value="1"/>
</dbReference>
<evidence type="ECO:0000256" key="1">
    <source>
        <dbReference type="ARBA" id="ARBA00009986"/>
    </source>
</evidence>
<evidence type="ECO:0000313" key="6">
    <source>
        <dbReference type="Proteomes" id="UP000256269"/>
    </source>
</evidence>
<sequence>MAPRRSDGAHYIGGVFEPAETEPVVEKATGEEIGRFAIGGVDEVQRAVAAAVSAQREWAARLPDERAWLLRRVADVLLRRQDEFTDVLMRETGGIRAKAAGEVAAAVRKLHESAGLANRMAGDVLPPFKPDKLVLLQRLPLGVVGAITPWNFPLVLAMRPIAPALALGNAVVLKPAEQAPIGGGQLLMEAFDEAGAPPGLINLVTGYGPEAGQPLAEHPDVALVHFTGSVPVGRQLAAIVARDGRQVSLELGGDNAFVVLDDADVAAAAACGGGNSFEFQGQTCITASRHIVQRAVYLEYLDALVAVARKITVGNPIKGGVDLGPMISEAQLDRVHHEIVEPSIRMGARLIEGGVHDGLFYYPTVLADVTPDMPAFTEEIFGPVAPVTVVDTEEEALALTNRHPALVNAVYTGDPLRGLAFAERVNSGMVHVNDAGGRPHDESDLEEFTKRRWIGVQR</sequence>
<dbReference type="GO" id="GO:0016620">
    <property type="term" value="F:oxidoreductase activity, acting on the aldehyde or oxo group of donors, NAD or NADP as acceptor"/>
    <property type="evidence" value="ECO:0007669"/>
    <property type="project" value="InterPro"/>
</dbReference>
<comment type="similarity">
    <text evidence="1">Belongs to the aldehyde dehydrogenase family.</text>
</comment>
<dbReference type="Gene3D" id="3.40.309.10">
    <property type="entry name" value="Aldehyde Dehydrogenase, Chain A, domain 2"/>
    <property type="match status" value="1"/>
</dbReference>
<dbReference type="Pfam" id="PF00171">
    <property type="entry name" value="Aldedh"/>
    <property type="match status" value="1"/>
</dbReference>
<dbReference type="InterPro" id="IPR016161">
    <property type="entry name" value="Ald_DH/histidinol_DH"/>
</dbReference>
<protein>
    <submittedName>
        <fullName evidence="5">Benzaldehyde dehydrogenase (NAD)</fullName>
    </submittedName>
</protein>
<dbReference type="SUPFAM" id="SSF53720">
    <property type="entry name" value="ALDH-like"/>
    <property type="match status" value="1"/>
</dbReference>
<dbReference type="PANTHER" id="PTHR42986">
    <property type="entry name" value="BENZALDEHYDE DEHYDROGENASE YFMT"/>
    <property type="match status" value="1"/>
</dbReference>
<evidence type="ECO:0000259" key="4">
    <source>
        <dbReference type="Pfam" id="PF00171"/>
    </source>
</evidence>
<accession>A0A3E0H8I1</accession>
<evidence type="ECO:0000256" key="3">
    <source>
        <dbReference type="ARBA" id="ARBA00023027"/>
    </source>
</evidence>
<gene>
    <name evidence="5" type="ORF">BCF44_113329</name>
</gene>
<organism evidence="5 6">
    <name type="scientific">Kutzneria buriramensis</name>
    <dbReference type="NCBI Taxonomy" id="1045776"/>
    <lineage>
        <taxon>Bacteria</taxon>
        <taxon>Bacillati</taxon>
        <taxon>Actinomycetota</taxon>
        <taxon>Actinomycetes</taxon>
        <taxon>Pseudonocardiales</taxon>
        <taxon>Pseudonocardiaceae</taxon>
        <taxon>Kutzneria</taxon>
    </lineage>
</organism>
<evidence type="ECO:0000313" key="5">
    <source>
        <dbReference type="EMBL" id="REH39474.1"/>
    </source>
</evidence>